<feature type="region of interest" description="Disordered" evidence="1">
    <location>
        <begin position="1"/>
        <end position="21"/>
    </location>
</feature>
<evidence type="ECO:0000313" key="3">
    <source>
        <dbReference type="Proteomes" id="UP000245283"/>
    </source>
</evidence>
<dbReference type="AlphaFoldDB" id="A0A2V1K780"/>
<dbReference type="Proteomes" id="UP000245283">
    <property type="component" value="Unassembled WGS sequence"/>
</dbReference>
<accession>A0A2V1K780</accession>
<evidence type="ECO:0000313" key="2">
    <source>
        <dbReference type="EMBL" id="PWF27306.1"/>
    </source>
</evidence>
<gene>
    <name evidence="2" type="ORF">DD236_02650</name>
</gene>
<name>A0A2V1K780_9ACTO</name>
<evidence type="ECO:0000256" key="1">
    <source>
        <dbReference type="SAM" id="MobiDB-lite"/>
    </source>
</evidence>
<dbReference type="OrthoDB" id="9255658at2"/>
<comment type="caution">
    <text evidence="2">The sequence shown here is derived from an EMBL/GenBank/DDBJ whole genome shotgun (WGS) entry which is preliminary data.</text>
</comment>
<reference evidence="3" key="1">
    <citation type="submission" date="2018-05" db="EMBL/GenBank/DDBJ databases">
        <authorList>
            <person name="Li Y."/>
        </authorList>
    </citation>
    <scope>NUCLEOTIDE SEQUENCE [LARGE SCALE GENOMIC DNA]</scope>
    <source>
        <strain evidence="3">sk1b4</strain>
    </source>
</reference>
<proteinExistence type="predicted"/>
<dbReference type="EMBL" id="QETB01000001">
    <property type="protein sequence ID" value="PWF27306.1"/>
    <property type="molecule type" value="Genomic_DNA"/>
</dbReference>
<keyword evidence="3" id="KW-1185">Reference proteome</keyword>
<organism evidence="2 3">
    <name type="scientific">Ancrocorticia populi</name>
    <dbReference type="NCBI Taxonomy" id="2175228"/>
    <lineage>
        <taxon>Bacteria</taxon>
        <taxon>Bacillati</taxon>
        <taxon>Actinomycetota</taxon>
        <taxon>Actinomycetes</taxon>
        <taxon>Actinomycetales</taxon>
        <taxon>Actinomycetaceae</taxon>
        <taxon>Ancrocorticia</taxon>
    </lineage>
</organism>
<protein>
    <submittedName>
        <fullName evidence="2">Uncharacterized protein</fullName>
    </submittedName>
</protein>
<sequence>MPVEELLTELTPDNTSPLLPPDWTVPAELSTSVQGLPKIVCICGSARFRHEMAEANRKLTLAGCIVVAPAVFQHRGDAITSQTGFSAVSIGRTLGLSPPGIVLVF</sequence>